<dbReference type="SUPFAM" id="SSF161098">
    <property type="entry name" value="MetI-like"/>
    <property type="match status" value="2"/>
</dbReference>
<feature type="transmembrane region" description="Helical" evidence="8">
    <location>
        <begin position="419"/>
        <end position="442"/>
    </location>
</feature>
<comment type="similarity">
    <text evidence="8">Belongs to the binding-protein-dependent transport system permease family.</text>
</comment>
<feature type="transmembrane region" description="Helical" evidence="8">
    <location>
        <begin position="257"/>
        <end position="280"/>
    </location>
</feature>
<evidence type="ECO:0000256" key="3">
    <source>
        <dbReference type="ARBA" id="ARBA00022475"/>
    </source>
</evidence>
<evidence type="ECO:0000313" key="10">
    <source>
        <dbReference type="EMBL" id="PZV38178.1"/>
    </source>
</evidence>
<dbReference type="InterPro" id="IPR035906">
    <property type="entry name" value="MetI-like_sf"/>
</dbReference>
<keyword evidence="3" id="KW-1003">Cell membrane</keyword>
<organism evidence="10 11">
    <name type="scientific">Mesorhizobium kowhaii</name>
    <dbReference type="NCBI Taxonomy" id="1300272"/>
    <lineage>
        <taxon>Bacteria</taxon>
        <taxon>Pseudomonadati</taxon>
        <taxon>Pseudomonadota</taxon>
        <taxon>Alphaproteobacteria</taxon>
        <taxon>Hyphomicrobiales</taxon>
        <taxon>Phyllobacteriaceae</taxon>
        <taxon>Mesorhizobium</taxon>
    </lineage>
</organism>
<evidence type="ECO:0000256" key="6">
    <source>
        <dbReference type="ARBA" id="ARBA00022989"/>
    </source>
</evidence>
<feature type="transmembrane region" description="Helical" evidence="8">
    <location>
        <begin position="212"/>
        <end position="237"/>
    </location>
</feature>
<feature type="transmembrane region" description="Helical" evidence="8">
    <location>
        <begin position="521"/>
        <end position="541"/>
    </location>
</feature>
<sequence>MFPTAIAVLQLLPLDGTGTASDLMQSAVDLARSGLPVGTGRRARRRAAPWLVIAAIFVSLLALLPLAFIIWVAVQTGWETVSALVFRPRVGELLVNTVLLVLLTVPIAIVLSVALAWLSERSDLPGARLWAWLCVAPLAIPAFVHSYAWITMVPRLHGLWAGVLVSVIAYFPFLYLPVSAALRRLDPALEDAAAALGLGPWRVFWRVVLPQLRLAICGGSLLVGLHLLAEYGLYVFIRFDTFTTAIVDQFQSTFNGPAANMLAGVLVSCCFVLLGLEVLVRGEERYARVGSGAARYQQRTRLGRATIPSLALFVVTTLLALGVPFVTIGGWLAAGGAAVWRFDEIGLALGQTLFLAIAGALLATVAAMPMAWISIRAPGPLQRLLEGCNYIVGSLPGVVIALALVTITVRIALPLYQTLFTILVAYALMFLPRALVSLRASIAQAPVELERAASSLGRPPLQALWSTTIRLSAPGAAAGMALVALGIMNELTATQMLAPNGTRTLAMAFWSYSGEIDYASAAPYAFIMVAMSLPLTWLLYVQSKRMAGR</sequence>
<feature type="transmembrane region" description="Helical" evidence="8">
    <location>
        <begin position="387"/>
        <end position="413"/>
    </location>
</feature>
<name>A0A2W7C8M7_9HYPH</name>
<gene>
    <name evidence="10" type="ORF">B5V02_10990</name>
</gene>
<dbReference type="Pfam" id="PF00528">
    <property type="entry name" value="BPD_transp_1"/>
    <property type="match status" value="2"/>
</dbReference>
<dbReference type="OrthoDB" id="9790211at2"/>
<comment type="subcellular location">
    <subcellularLocation>
        <location evidence="1">Cell inner membrane</location>
        <topology evidence="1">Multi-pass membrane protein</topology>
    </subcellularLocation>
    <subcellularLocation>
        <location evidence="8">Cell membrane</location>
        <topology evidence="8">Multi-pass membrane protein</topology>
    </subcellularLocation>
</comment>
<feature type="transmembrane region" description="Helical" evidence="8">
    <location>
        <begin position="310"/>
        <end position="333"/>
    </location>
</feature>
<feature type="domain" description="ABC transmembrane type-1" evidence="9">
    <location>
        <begin position="94"/>
        <end position="280"/>
    </location>
</feature>
<feature type="transmembrane region" description="Helical" evidence="8">
    <location>
        <begin position="353"/>
        <end position="375"/>
    </location>
</feature>
<comment type="caution">
    <text evidence="10">The sequence shown here is derived from an EMBL/GenBank/DDBJ whole genome shotgun (WGS) entry which is preliminary data.</text>
</comment>
<proteinExistence type="inferred from homology"/>
<dbReference type="GO" id="GO:0005886">
    <property type="term" value="C:plasma membrane"/>
    <property type="evidence" value="ECO:0007669"/>
    <property type="project" value="UniProtKB-SubCell"/>
</dbReference>
<dbReference type="CDD" id="cd06261">
    <property type="entry name" value="TM_PBP2"/>
    <property type="match status" value="2"/>
</dbReference>
<feature type="transmembrane region" description="Helical" evidence="8">
    <location>
        <begin position="156"/>
        <end position="176"/>
    </location>
</feature>
<keyword evidence="5 8" id="KW-0812">Transmembrane</keyword>
<dbReference type="PROSITE" id="PS50928">
    <property type="entry name" value="ABC_TM1"/>
    <property type="match status" value="2"/>
</dbReference>
<evidence type="ECO:0000256" key="1">
    <source>
        <dbReference type="ARBA" id="ARBA00004429"/>
    </source>
</evidence>
<keyword evidence="6 8" id="KW-1133">Transmembrane helix</keyword>
<evidence type="ECO:0000256" key="2">
    <source>
        <dbReference type="ARBA" id="ARBA00022448"/>
    </source>
</evidence>
<dbReference type="GO" id="GO:0055085">
    <property type="term" value="P:transmembrane transport"/>
    <property type="evidence" value="ECO:0007669"/>
    <property type="project" value="InterPro"/>
</dbReference>
<keyword evidence="4" id="KW-0997">Cell inner membrane</keyword>
<evidence type="ECO:0000256" key="4">
    <source>
        <dbReference type="ARBA" id="ARBA00022519"/>
    </source>
</evidence>
<evidence type="ECO:0000256" key="7">
    <source>
        <dbReference type="ARBA" id="ARBA00023136"/>
    </source>
</evidence>
<feature type="transmembrane region" description="Helical" evidence="8">
    <location>
        <begin position="93"/>
        <end position="117"/>
    </location>
</feature>
<dbReference type="AlphaFoldDB" id="A0A2W7C8M7"/>
<keyword evidence="7 8" id="KW-0472">Membrane</keyword>
<dbReference type="EMBL" id="MZXV01000027">
    <property type="protein sequence ID" value="PZV38178.1"/>
    <property type="molecule type" value="Genomic_DNA"/>
</dbReference>
<reference evidence="11" key="1">
    <citation type="submission" date="2017-03" db="EMBL/GenBank/DDBJ databases">
        <authorList>
            <person name="Safronova V.I."/>
            <person name="Sazanova A.L."/>
            <person name="Chirak E.R."/>
        </authorList>
    </citation>
    <scope>NUCLEOTIDE SEQUENCE [LARGE SCALE GENOMIC DNA]</scope>
    <source>
        <strain evidence="11">Ach-343</strain>
    </source>
</reference>
<evidence type="ECO:0000313" key="11">
    <source>
        <dbReference type="Proteomes" id="UP000248616"/>
    </source>
</evidence>
<evidence type="ECO:0000256" key="8">
    <source>
        <dbReference type="RuleBase" id="RU363032"/>
    </source>
</evidence>
<feature type="transmembrane region" description="Helical" evidence="8">
    <location>
        <begin position="50"/>
        <end position="73"/>
    </location>
</feature>
<dbReference type="Gene3D" id="1.10.3720.10">
    <property type="entry name" value="MetI-like"/>
    <property type="match status" value="2"/>
</dbReference>
<evidence type="ECO:0000256" key="5">
    <source>
        <dbReference type="ARBA" id="ARBA00022692"/>
    </source>
</evidence>
<protein>
    <submittedName>
        <fullName evidence="10">Iron ABC transporter permease</fullName>
    </submittedName>
</protein>
<feature type="transmembrane region" description="Helical" evidence="8">
    <location>
        <begin position="129"/>
        <end position="150"/>
    </location>
</feature>
<evidence type="ECO:0000259" key="9">
    <source>
        <dbReference type="PROSITE" id="PS50928"/>
    </source>
</evidence>
<dbReference type="PANTHER" id="PTHR43357">
    <property type="entry name" value="INNER MEMBRANE ABC TRANSPORTER PERMEASE PROTEIN YDCV"/>
    <property type="match status" value="1"/>
</dbReference>
<keyword evidence="2 8" id="KW-0813">Transport</keyword>
<dbReference type="Proteomes" id="UP000248616">
    <property type="component" value="Unassembled WGS sequence"/>
</dbReference>
<feature type="domain" description="ABC transmembrane type-1" evidence="9">
    <location>
        <begin position="349"/>
        <end position="539"/>
    </location>
</feature>
<dbReference type="InterPro" id="IPR000515">
    <property type="entry name" value="MetI-like"/>
</dbReference>
<dbReference type="PANTHER" id="PTHR43357:SF3">
    <property type="entry name" value="FE(3+)-TRANSPORT SYSTEM PERMEASE PROTEIN FBPB 2"/>
    <property type="match status" value="1"/>
</dbReference>
<keyword evidence="11" id="KW-1185">Reference proteome</keyword>
<accession>A0A2W7C8M7</accession>